<dbReference type="InterPro" id="IPR018247">
    <property type="entry name" value="EF_Hand_1_Ca_BS"/>
</dbReference>
<dbReference type="InterPro" id="IPR011992">
    <property type="entry name" value="EF-hand-dom_pair"/>
</dbReference>
<keyword evidence="1" id="KW-0106">Calcium</keyword>
<dbReference type="PROSITE" id="PS00018">
    <property type="entry name" value="EF_HAND_1"/>
    <property type="match status" value="1"/>
</dbReference>
<feature type="region of interest" description="Disordered" evidence="2">
    <location>
        <begin position="195"/>
        <end position="215"/>
    </location>
</feature>
<dbReference type="PROSITE" id="PS50222">
    <property type="entry name" value="EF_HAND_2"/>
    <property type="match status" value="1"/>
</dbReference>
<dbReference type="CDD" id="cd00051">
    <property type="entry name" value="EFh"/>
    <property type="match status" value="1"/>
</dbReference>
<feature type="domain" description="EF-hand" evidence="3">
    <location>
        <begin position="15"/>
        <end position="41"/>
    </location>
</feature>
<dbReference type="Proteomes" id="UP001408789">
    <property type="component" value="Unassembled WGS sequence"/>
</dbReference>
<gene>
    <name evidence="4" type="ORF">SSX86_018113</name>
</gene>
<accession>A0AAP0CUQ3</accession>
<comment type="caution">
    <text evidence="4">The sequence shown here is derived from an EMBL/GenBank/DDBJ whole genome shotgun (WGS) entry which is preliminary data.</text>
</comment>
<evidence type="ECO:0000256" key="2">
    <source>
        <dbReference type="SAM" id="MobiDB-lite"/>
    </source>
</evidence>
<sequence>MGRDLSDYQISSMKFTLFDADGDGKIAPSELGILMRSLGGNPSSTKTIIAEEKFNSPFDFNRFLELMSFKGVIAIKLRCSQFSSDPLLSSQLGCPKTKHLVADLAPTSAGPFLSPGPLPPIHVFGPFLSSFGPSSEPNPLSTPPCTSSVSHSIPEPAFSLPSTKRTLKKNKKGKASVIPPCGQILLGGHKATLLNNAIKSHPPPSNRKNGGNFSGKKFAKKPDQYFFSGGETSRLDTVGVLLGFNNEASPSKTGNSNSVFGSASGYQ</sequence>
<reference evidence="4 5" key="1">
    <citation type="submission" date="2024-04" db="EMBL/GenBank/DDBJ databases">
        <title>The reference genome of an endangered Asteraceae, Deinandra increscens subsp. villosa, native to the Central Coast of California.</title>
        <authorList>
            <person name="Guilliams M."/>
            <person name="Hasenstab-Lehman K."/>
            <person name="Meyer R."/>
            <person name="Mcevoy S."/>
        </authorList>
    </citation>
    <scope>NUCLEOTIDE SEQUENCE [LARGE SCALE GENOMIC DNA]</scope>
    <source>
        <tissue evidence="4">Leaf</tissue>
    </source>
</reference>
<dbReference type="Gene3D" id="1.10.238.10">
    <property type="entry name" value="EF-hand"/>
    <property type="match status" value="1"/>
</dbReference>
<evidence type="ECO:0000256" key="1">
    <source>
        <dbReference type="ARBA" id="ARBA00022837"/>
    </source>
</evidence>
<feature type="region of interest" description="Disordered" evidence="2">
    <location>
        <begin position="244"/>
        <end position="267"/>
    </location>
</feature>
<dbReference type="AlphaFoldDB" id="A0AAP0CUQ3"/>
<evidence type="ECO:0000313" key="4">
    <source>
        <dbReference type="EMBL" id="KAK9060933.1"/>
    </source>
</evidence>
<keyword evidence="5" id="KW-1185">Reference proteome</keyword>
<evidence type="ECO:0000313" key="5">
    <source>
        <dbReference type="Proteomes" id="UP001408789"/>
    </source>
</evidence>
<feature type="compositionally biased region" description="Polar residues" evidence="2">
    <location>
        <begin position="246"/>
        <end position="267"/>
    </location>
</feature>
<dbReference type="InterPro" id="IPR002048">
    <property type="entry name" value="EF_hand_dom"/>
</dbReference>
<dbReference type="SUPFAM" id="SSF47473">
    <property type="entry name" value="EF-hand"/>
    <property type="match status" value="1"/>
</dbReference>
<dbReference type="EMBL" id="JBCNJP010000019">
    <property type="protein sequence ID" value="KAK9060933.1"/>
    <property type="molecule type" value="Genomic_DNA"/>
</dbReference>
<dbReference type="GO" id="GO:0005509">
    <property type="term" value="F:calcium ion binding"/>
    <property type="evidence" value="ECO:0007669"/>
    <property type="project" value="InterPro"/>
</dbReference>
<protein>
    <recommendedName>
        <fullName evidence="3">EF-hand domain-containing protein</fullName>
    </recommendedName>
</protein>
<evidence type="ECO:0000259" key="3">
    <source>
        <dbReference type="PROSITE" id="PS50222"/>
    </source>
</evidence>
<proteinExistence type="predicted"/>
<organism evidence="4 5">
    <name type="scientific">Deinandra increscens subsp. villosa</name>
    <dbReference type="NCBI Taxonomy" id="3103831"/>
    <lineage>
        <taxon>Eukaryota</taxon>
        <taxon>Viridiplantae</taxon>
        <taxon>Streptophyta</taxon>
        <taxon>Embryophyta</taxon>
        <taxon>Tracheophyta</taxon>
        <taxon>Spermatophyta</taxon>
        <taxon>Magnoliopsida</taxon>
        <taxon>eudicotyledons</taxon>
        <taxon>Gunneridae</taxon>
        <taxon>Pentapetalae</taxon>
        <taxon>asterids</taxon>
        <taxon>campanulids</taxon>
        <taxon>Asterales</taxon>
        <taxon>Asteraceae</taxon>
        <taxon>Asteroideae</taxon>
        <taxon>Heliantheae alliance</taxon>
        <taxon>Madieae</taxon>
        <taxon>Madiinae</taxon>
        <taxon>Deinandra</taxon>
    </lineage>
</organism>
<name>A0AAP0CUQ3_9ASTR</name>